<dbReference type="Proteomes" id="UP000323597">
    <property type="component" value="Chromosome A09"/>
</dbReference>
<reference evidence="1 2" key="1">
    <citation type="submission" date="2019-07" db="EMBL/GenBank/DDBJ databases">
        <title>WGS assembly of Gossypium mustelinum.</title>
        <authorList>
            <person name="Chen Z.J."/>
            <person name="Sreedasyam A."/>
            <person name="Ando A."/>
            <person name="Song Q."/>
            <person name="De L."/>
            <person name="Hulse-Kemp A."/>
            <person name="Ding M."/>
            <person name="Ye W."/>
            <person name="Kirkbride R."/>
            <person name="Jenkins J."/>
            <person name="Plott C."/>
            <person name="Lovell J."/>
            <person name="Lin Y.-M."/>
            <person name="Vaughn R."/>
            <person name="Liu B."/>
            <person name="Li W."/>
            <person name="Simpson S."/>
            <person name="Scheffler B."/>
            <person name="Saski C."/>
            <person name="Grover C."/>
            <person name="Hu G."/>
            <person name="Conover J."/>
            <person name="Carlson J."/>
            <person name="Shu S."/>
            <person name="Boston L."/>
            <person name="Williams M."/>
            <person name="Peterson D."/>
            <person name="Mcgee K."/>
            <person name="Jones D."/>
            <person name="Wendel J."/>
            <person name="Stelly D."/>
            <person name="Grimwood J."/>
            <person name="Schmutz J."/>
        </authorList>
    </citation>
    <scope>NUCLEOTIDE SEQUENCE [LARGE SCALE GENOMIC DNA]</scope>
    <source>
        <strain evidence="1">1408120.09</strain>
    </source>
</reference>
<protein>
    <recommendedName>
        <fullName evidence="3">Reverse transcriptase zinc-binding domain-containing protein</fullName>
    </recommendedName>
</protein>
<evidence type="ECO:0008006" key="3">
    <source>
        <dbReference type="Google" id="ProtNLM"/>
    </source>
</evidence>
<evidence type="ECO:0000313" key="2">
    <source>
        <dbReference type="Proteomes" id="UP000323597"/>
    </source>
</evidence>
<keyword evidence="2" id="KW-1185">Reference proteome</keyword>
<sequence>SCSACGHEVEDIIHVLQDCFVAKEVWTQVVLSDQQCRFFSGNLYDWFVYNLSCHERLTGRRVIWSYLFRIIAWRLWKNKNMFIFQEVFWMILEVVNVSFNWTRQYES</sequence>
<organism evidence="1 2">
    <name type="scientific">Gossypium mustelinum</name>
    <name type="common">Cotton</name>
    <name type="synonym">Gossypium caicoense</name>
    <dbReference type="NCBI Taxonomy" id="34275"/>
    <lineage>
        <taxon>Eukaryota</taxon>
        <taxon>Viridiplantae</taxon>
        <taxon>Streptophyta</taxon>
        <taxon>Embryophyta</taxon>
        <taxon>Tracheophyta</taxon>
        <taxon>Spermatophyta</taxon>
        <taxon>Magnoliopsida</taxon>
        <taxon>eudicotyledons</taxon>
        <taxon>Gunneridae</taxon>
        <taxon>Pentapetalae</taxon>
        <taxon>rosids</taxon>
        <taxon>malvids</taxon>
        <taxon>Malvales</taxon>
        <taxon>Malvaceae</taxon>
        <taxon>Malvoideae</taxon>
        <taxon>Gossypium</taxon>
    </lineage>
</organism>
<gene>
    <name evidence="1" type="ORF">E1A91_A09G025800v1</name>
</gene>
<proteinExistence type="predicted"/>
<feature type="non-terminal residue" evidence="1">
    <location>
        <position position="107"/>
    </location>
</feature>
<dbReference type="EMBL" id="CM017644">
    <property type="protein sequence ID" value="TYJ17063.1"/>
    <property type="molecule type" value="Genomic_DNA"/>
</dbReference>
<feature type="non-terminal residue" evidence="1">
    <location>
        <position position="1"/>
    </location>
</feature>
<accession>A0A5D2XT76</accession>
<evidence type="ECO:0000313" key="1">
    <source>
        <dbReference type="EMBL" id="TYJ17063.1"/>
    </source>
</evidence>
<name>A0A5D2XT76_GOSMU</name>
<dbReference type="AlphaFoldDB" id="A0A5D2XT76"/>